<evidence type="ECO:0000256" key="2">
    <source>
        <dbReference type="PIRSR" id="PIRSR017388-2"/>
    </source>
</evidence>
<dbReference type="PIRSF" id="PIRSF017388">
    <property type="entry name" value="Esterase_lipase"/>
    <property type="match status" value="1"/>
</dbReference>
<gene>
    <name evidence="5" type="ORF">AF332_01100</name>
</gene>
<dbReference type="Pfam" id="PF12146">
    <property type="entry name" value="Hydrolase_4"/>
    <property type="match status" value="1"/>
</dbReference>
<organism evidence="5 6">
    <name type="scientific">Sporosarcina globispora</name>
    <name type="common">Bacillus globisporus</name>
    <dbReference type="NCBI Taxonomy" id="1459"/>
    <lineage>
        <taxon>Bacteria</taxon>
        <taxon>Bacillati</taxon>
        <taxon>Bacillota</taxon>
        <taxon>Bacilli</taxon>
        <taxon>Bacillales</taxon>
        <taxon>Caryophanaceae</taxon>
        <taxon>Sporosarcina</taxon>
    </lineage>
</organism>
<dbReference type="PATRIC" id="fig|1459.3.peg.242"/>
<dbReference type="Gene3D" id="3.40.50.1820">
    <property type="entry name" value="alpha/beta hydrolase"/>
    <property type="match status" value="1"/>
</dbReference>
<sequence>MSEKYPILEGAEPFYFEGNEIGILVSHGFTGSTQSMRPLGEAYANAGYTVCGPRLKGHGTHYEEMETTTYQDWIDSAEEGYLWLKERCSTIFVTGLSMGGTLTLYMAEKYQEIKGIIPINAAIEIPDMAAAAGLENFRFLDAIGSDIKNPDIKELAYEKTPVKSLGEITELMKKVKADLGKVTCPALIFVSKEDHVVPPSNSQEIYNSIRSAAKELVTLDNSYHVATLDNDQDIIIERTLNFLQRVLETSSLQG</sequence>
<dbReference type="GO" id="GO:0052689">
    <property type="term" value="F:carboxylic ester hydrolase activity"/>
    <property type="evidence" value="ECO:0007669"/>
    <property type="project" value="InterPro"/>
</dbReference>
<name>A0A0M0G6W6_SPOGL</name>
<accession>A0A0M0G6W6</accession>
<feature type="active site" description="Charge relay system" evidence="1">
    <location>
        <position position="194"/>
    </location>
</feature>
<reference evidence="6" key="1">
    <citation type="submission" date="2015-07" db="EMBL/GenBank/DDBJ databases">
        <title>Fjat-10036 dsm4.</title>
        <authorList>
            <person name="Liu B."/>
            <person name="Wang J."/>
            <person name="Zhu Y."/>
            <person name="Liu G."/>
            <person name="Chen Q."/>
            <person name="Chen Z."/>
            <person name="Lan J."/>
            <person name="Che J."/>
            <person name="Ge C."/>
            <person name="Shi H."/>
            <person name="Pan Z."/>
            <person name="Liu X."/>
        </authorList>
    </citation>
    <scope>NUCLEOTIDE SEQUENCE [LARGE SCALE GENOMIC DNA]</scope>
    <source>
        <strain evidence="6">DSM 4</strain>
    </source>
</reference>
<dbReference type="AlphaFoldDB" id="A0A0M0G6W6"/>
<dbReference type="RefSeq" id="WP_053432974.1">
    <property type="nucleotide sequence ID" value="NZ_LGUF01000007.1"/>
</dbReference>
<evidence type="ECO:0000313" key="6">
    <source>
        <dbReference type="Proteomes" id="UP000037109"/>
    </source>
</evidence>
<feature type="binding site" evidence="2">
    <location>
        <position position="98"/>
    </location>
    <ligand>
        <name>substrate</name>
    </ligand>
</feature>
<dbReference type="InterPro" id="IPR012354">
    <property type="entry name" value="Esterase_lipase"/>
</dbReference>
<dbReference type="Proteomes" id="UP000037109">
    <property type="component" value="Unassembled WGS sequence"/>
</dbReference>
<evidence type="ECO:0000256" key="1">
    <source>
        <dbReference type="PIRSR" id="PIRSR017388-1"/>
    </source>
</evidence>
<dbReference type="STRING" id="1459.AF332_01100"/>
<dbReference type="EMBL" id="LGUF01000007">
    <property type="protein sequence ID" value="KON85579.1"/>
    <property type="molecule type" value="Genomic_DNA"/>
</dbReference>
<evidence type="ECO:0000256" key="3">
    <source>
        <dbReference type="PIRSR" id="PIRSR017388-3"/>
    </source>
</evidence>
<dbReference type="InterPro" id="IPR022742">
    <property type="entry name" value="Hydrolase_4"/>
</dbReference>
<feature type="active site" description="Charge relay system" evidence="1">
    <location>
        <position position="224"/>
    </location>
</feature>
<comment type="caution">
    <text evidence="5">The sequence shown here is derived from an EMBL/GenBank/DDBJ whole genome shotgun (WGS) entry which is preliminary data.</text>
</comment>
<keyword evidence="6" id="KW-1185">Reference proteome</keyword>
<dbReference type="InterPro" id="IPR051044">
    <property type="entry name" value="MAG_DAG_Lipase"/>
</dbReference>
<feature type="binding site" evidence="2">
    <location>
        <position position="29"/>
    </location>
    <ligand>
        <name>substrate</name>
    </ligand>
</feature>
<feature type="domain" description="Serine aminopeptidase S33" evidence="4">
    <location>
        <begin position="23"/>
        <end position="229"/>
    </location>
</feature>
<feature type="active site" description="Nucleophile" evidence="1">
    <location>
        <position position="97"/>
    </location>
</feature>
<dbReference type="OrthoDB" id="9776685at2"/>
<dbReference type="InterPro" id="IPR029058">
    <property type="entry name" value="AB_hydrolase_fold"/>
</dbReference>
<dbReference type="SUPFAM" id="SSF53474">
    <property type="entry name" value="alpha/beta-Hydrolases"/>
    <property type="match status" value="1"/>
</dbReference>
<proteinExistence type="predicted"/>
<feature type="site" description="Important for substrate specificity" evidence="3">
    <location>
        <position position="143"/>
    </location>
</feature>
<protein>
    <submittedName>
        <fullName evidence="5">Monoacylglycerol lipase</fullName>
    </submittedName>
</protein>
<evidence type="ECO:0000259" key="4">
    <source>
        <dbReference type="Pfam" id="PF12146"/>
    </source>
</evidence>
<dbReference type="PANTHER" id="PTHR11614">
    <property type="entry name" value="PHOSPHOLIPASE-RELATED"/>
    <property type="match status" value="1"/>
</dbReference>
<evidence type="ECO:0000313" key="5">
    <source>
        <dbReference type="EMBL" id="KON85579.1"/>
    </source>
</evidence>